<evidence type="ECO:0000313" key="3">
    <source>
        <dbReference type="Proteomes" id="UP000595897"/>
    </source>
</evidence>
<keyword evidence="1" id="KW-1133">Transmembrane helix</keyword>
<dbReference type="AlphaFoldDB" id="A0A7R7IET5"/>
<gene>
    <name evidence="2" type="ORF">bsdtb5_36710</name>
</gene>
<protein>
    <submittedName>
        <fullName evidence="2">Uncharacterized protein</fullName>
    </submittedName>
</protein>
<evidence type="ECO:0000256" key="1">
    <source>
        <dbReference type="SAM" id="Phobius"/>
    </source>
</evidence>
<keyword evidence="3" id="KW-1185">Reference proteome</keyword>
<reference evidence="2 3" key="1">
    <citation type="submission" date="2020-11" db="EMBL/GenBank/DDBJ databases">
        <title>Draft genome sequencing of a Lachnospiraceae strain isolated from anoxic soil subjected to BSD treatment.</title>
        <authorList>
            <person name="Uek A."/>
            <person name="Tonouchi A."/>
        </authorList>
    </citation>
    <scope>NUCLEOTIDE SEQUENCE [LARGE SCALE GENOMIC DNA]</scope>
    <source>
        <strain evidence="2 3">TB5</strain>
    </source>
</reference>
<keyword evidence="1" id="KW-0812">Transmembrane</keyword>
<dbReference type="RefSeq" id="WP_271713427.1">
    <property type="nucleotide sequence ID" value="NZ_AP024169.1"/>
</dbReference>
<dbReference type="KEGG" id="ahb:bsdtb5_36710"/>
<feature type="transmembrane region" description="Helical" evidence="1">
    <location>
        <begin position="174"/>
        <end position="194"/>
    </location>
</feature>
<feature type="transmembrane region" description="Helical" evidence="1">
    <location>
        <begin position="200"/>
        <end position="222"/>
    </location>
</feature>
<proteinExistence type="predicted"/>
<organism evidence="2 3">
    <name type="scientific">Anaeromicropila herbilytica</name>
    <dbReference type="NCBI Taxonomy" id="2785025"/>
    <lineage>
        <taxon>Bacteria</taxon>
        <taxon>Bacillati</taxon>
        <taxon>Bacillota</taxon>
        <taxon>Clostridia</taxon>
        <taxon>Lachnospirales</taxon>
        <taxon>Lachnospiraceae</taxon>
        <taxon>Anaeromicropila</taxon>
    </lineage>
</organism>
<dbReference type="EMBL" id="AP024169">
    <property type="protein sequence ID" value="BCN32376.1"/>
    <property type="molecule type" value="Genomic_DNA"/>
</dbReference>
<dbReference type="Proteomes" id="UP000595897">
    <property type="component" value="Chromosome"/>
</dbReference>
<evidence type="ECO:0000313" key="2">
    <source>
        <dbReference type="EMBL" id="BCN32376.1"/>
    </source>
</evidence>
<sequence length="433" mass="46529">MSTLVISYDDLNDASHNAKNLAEKLGDYANELEHKVCRKINEYSGERTQNLYDADGFMRKKLEKLQQKKIDFTTLSSNIKTFESNCKTADNNVARSIKTITGDFKKAYKIKENVITNFFNYIGVVIGNATAIGRAIKDCIGGIQDVIKSAGEAISDWYKYDGGKYLIEGAIEGIGAALLGAVTAIAAVAALAAASTVGAVIVGVAAVVVAVATVANGISAVYNDSKAYQVAKNGDAATAVRYAGRDTLADTLRHESDSKLVHILAGGLEIVELAASVVLIVDAGINIAKGAKNLVGKILNKGGEFTKDFYRKNPSDPIRDILGSGIESNPKEWNKLINEMTDNGVEIVYRDGTMAYSPGLIPGAPGQLIIDKNASMSALIHEYQHYIDDVASGLPGMRQLYEQNPRVIKELRAYMKEIKIADGLGLKDISAQL</sequence>
<name>A0A7R7IET5_9FIRM</name>
<accession>A0A7R7IET5</accession>
<keyword evidence="1" id="KW-0472">Membrane</keyword>